<dbReference type="Proteomes" id="UP000694557">
    <property type="component" value="Unassembled WGS sequence"/>
</dbReference>
<evidence type="ECO:0000313" key="4">
    <source>
        <dbReference type="Proteomes" id="UP000694557"/>
    </source>
</evidence>
<dbReference type="GeneTree" id="ENSGT00940000158042"/>
<dbReference type="PROSITE" id="PS00108">
    <property type="entry name" value="PROTEIN_KINASE_ST"/>
    <property type="match status" value="1"/>
</dbReference>
<organism evidence="3 4">
    <name type="scientific">Oncorhynchus kisutch</name>
    <name type="common">Coho salmon</name>
    <name type="synonym">Salmo kisutch</name>
    <dbReference type="NCBI Taxonomy" id="8019"/>
    <lineage>
        <taxon>Eukaryota</taxon>
        <taxon>Metazoa</taxon>
        <taxon>Chordata</taxon>
        <taxon>Craniata</taxon>
        <taxon>Vertebrata</taxon>
        <taxon>Euteleostomi</taxon>
        <taxon>Actinopterygii</taxon>
        <taxon>Neopterygii</taxon>
        <taxon>Teleostei</taxon>
        <taxon>Protacanthopterygii</taxon>
        <taxon>Salmoniformes</taxon>
        <taxon>Salmonidae</taxon>
        <taxon>Salmoninae</taxon>
        <taxon>Oncorhynchus</taxon>
    </lineage>
</organism>
<dbReference type="SMART" id="SM00220">
    <property type="entry name" value="S_TKc"/>
    <property type="match status" value="1"/>
</dbReference>
<reference evidence="3" key="1">
    <citation type="submission" date="2025-08" db="UniProtKB">
        <authorList>
            <consortium name="Ensembl"/>
        </authorList>
    </citation>
    <scope>IDENTIFICATION</scope>
</reference>
<dbReference type="GO" id="GO:0005524">
    <property type="term" value="F:ATP binding"/>
    <property type="evidence" value="ECO:0007669"/>
    <property type="project" value="InterPro"/>
</dbReference>
<reference evidence="3" key="2">
    <citation type="submission" date="2025-09" db="UniProtKB">
        <authorList>
            <consortium name="Ensembl"/>
        </authorList>
    </citation>
    <scope>IDENTIFICATION</scope>
</reference>
<dbReference type="InterPro" id="IPR008271">
    <property type="entry name" value="Ser/Thr_kinase_AS"/>
</dbReference>
<evidence type="ECO:0000259" key="2">
    <source>
        <dbReference type="PROSITE" id="PS50011"/>
    </source>
</evidence>
<name>A0A8C7KAB4_ONCKI</name>
<dbReference type="InterPro" id="IPR011009">
    <property type="entry name" value="Kinase-like_dom_sf"/>
</dbReference>
<dbReference type="PANTHER" id="PTHR11909">
    <property type="entry name" value="CASEIN KINASE-RELATED"/>
    <property type="match status" value="1"/>
</dbReference>
<dbReference type="AlphaFoldDB" id="A0A8C7KAB4"/>
<dbReference type="Gene3D" id="1.10.510.10">
    <property type="entry name" value="Transferase(Phosphotransferase) domain 1"/>
    <property type="match status" value="1"/>
</dbReference>
<evidence type="ECO:0000313" key="3">
    <source>
        <dbReference type="Ensembl" id="ENSOKIP00005094496.1"/>
    </source>
</evidence>
<dbReference type="GO" id="GO:0004674">
    <property type="term" value="F:protein serine/threonine kinase activity"/>
    <property type="evidence" value="ECO:0007669"/>
    <property type="project" value="UniProtKB-EC"/>
</dbReference>
<dbReference type="EC" id="2.7.11.1" evidence="1"/>
<proteinExistence type="predicted"/>
<keyword evidence="4" id="KW-1185">Reference proteome</keyword>
<feature type="domain" description="Protein kinase" evidence="2">
    <location>
        <begin position="5"/>
        <end position="332"/>
    </location>
</feature>
<dbReference type="PROSITE" id="PS50011">
    <property type="entry name" value="PROTEIN_KINASE_DOM"/>
    <property type="match status" value="1"/>
</dbReference>
<dbReference type="SUPFAM" id="SSF56112">
    <property type="entry name" value="Protein kinase-like (PK-like)"/>
    <property type="match status" value="1"/>
</dbReference>
<protein>
    <recommendedName>
        <fullName evidence="1">non-specific serine/threonine protein kinase</fullName>
        <ecNumber evidence="1">2.7.11.1</ecNumber>
    </recommendedName>
</protein>
<evidence type="ECO:0000256" key="1">
    <source>
        <dbReference type="ARBA" id="ARBA00012513"/>
    </source>
</evidence>
<dbReference type="InterPro" id="IPR050235">
    <property type="entry name" value="CK1_Ser-Thr_kinase"/>
</dbReference>
<dbReference type="InterPro" id="IPR000719">
    <property type="entry name" value="Prot_kinase_dom"/>
</dbReference>
<accession>A0A8C7KAB4</accession>
<sequence length="332" mass="37109">MDPPRKLGRIIGQGGFGLIYLGRLFPYLLLFDSLISLCLQDYHVNRPLFSELNKKLDFLGIPANWGSGLAEHNRTRFRFMAMDRLVSDLQKVCERNGDKLKKHTVLQLGCVLLDVLEYIHDNEYVHADVKNANLMLGHTDPNKLSTHTVCLLSVVHVYLADNGLSYRYSPDGVHKENKENPKKGHNGTVEYTSIDAQNGVAPSRRGNLEVLGFCLLHWLYTLSSLWFLLLHLPIKPLFPLSPSVFHASPSIILSILSSFPVPAVGKHPHSLMLPPPCLTGDVLLGVMKGVGFAPDIALSLMDKKLNFSLIGPEYLLLYVWGVSHMPFGEHQT</sequence>
<dbReference type="Ensembl" id="ENSOKIT00005101038.1">
    <property type="protein sequence ID" value="ENSOKIP00005094496.1"/>
    <property type="gene ID" value="ENSOKIG00005041239.1"/>
</dbReference>